<dbReference type="CDD" id="cd06550">
    <property type="entry name" value="TM_ABC_iron-siderophores_like"/>
    <property type="match status" value="1"/>
</dbReference>
<dbReference type="GO" id="GO:0010043">
    <property type="term" value="P:response to zinc ion"/>
    <property type="evidence" value="ECO:0007669"/>
    <property type="project" value="TreeGrafter"/>
</dbReference>
<keyword evidence="5 8" id="KW-0472">Membrane</keyword>
<feature type="region of interest" description="Disordered" evidence="7">
    <location>
        <begin position="313"/>
        <end position="334"/>
    </location>
</feature>
<feature type="transmembrane region" description="Helical" evidence="8">
    <location>
        <begin position="188"/>
        <end position="208"/>
    </location>
</feature>
<keyword evidence="10" id="KW-1185">Reference proteome</keyword>
<feature type="transmembrane region" description="Helical" evidence="8">
    <location>
        <begin position="220"/>
        <end position="239"/>
    </location>
</feature>
<comment type="subcellular location">
    <subcellularLocation>
        <location evidence="6">Cell membrane</location>
        <topology evidence="6">Multi-pass membrane protein</topology>
    </subcellularLocation>
    <subcellularLocation>
        <location evidence="1">Membrane</location>
        <topology evidence="1">Multi-pass membrane protein</topology>
    </subcellularLocation>
</comment>
<proteinExistence type="inferred from homology"/>
<sequence>MSEMLSLEFMRTALLAALCVGLVAPMVGIFLVQRRLSLVGDGIGHVALAGVAVGVATQNSPVWSALVAAVLASVLIELVRARGRTSGDLALALMFYGGIAAGVVIINRADGAQTGTLTGFLFGSITTTSREELALFAALSVVIAGVVLLLRQRFFAVAGDEEYARASGLPVLALNIVLGVLTAVTVVVAMRVIGLLLISALMVIPNAAAQQLSGSFRAAGRWAVGFGVLASVGGVMASYQLDTAAGGTVVLLAIAVFVAAALAGSLRRALARRRHRHAERHLHEHGPDCGHAAVPHGDHVDYLHDGHRHAAHEGHYDEHADEAHVQPEPEEANR</sequence>
<evidence type="ECO:0000256" key="1">
    <source>
        <dbReference type="ARBA" id="ARBA00004141"/>
    </source>
</evidence>
<dbReference type="PANTHER" id="PTHR30477">
    <property type="entry name" value="ABC-TRANSPORTER METAL-BINDING PROTEIN"/>
    <property type="match status" value="1"/>
</dbReference>
<evidence type="ECO:0000256" key="5">
    <source>
        <dbReference type="ARBA" id="ARBA00023136"/>
    </source>
</evidence>
<comment type="similarity">
    <text evidence="2 6">Belongs to the ABC-3 integral membrane protein family.</text>
</comment>
<keyword evidence="6" id="KW-0813">Transport</keyword>
<dbReference type="Pfam" id="PF00950">
    <property type="entry name" value="ABC-3"/>
    <property type="match status" value="1"/>
</dbReference>
<dbReference type="Gene3D" id="1.10.3470.10">
    <property type="entry name" value="ABC transporter involved in vitamin B12 uptake, BtuC"/>
    <property type="match status" value="1"/>
</dbReference>
<evidence type="ECO:0000256" key="6">
    <source>
        <dbReference type="RuleBase" id="RU003943"/>
    </source>
</evidence>
<feature type="transmembrane region" description="Helical" evidence="8">
    <location>
        <begin position="133"/>
        <end position="151"/>
    </location>
</feature>
<dbReference type="PANTHER" id="PTHR30477:SF0">
    <property type="entry name" value="METAL TRANSPORT SYSTEM MEMBRANE PROTEIN TM_0125-RELATED"/>
    <property type="match status" value="1"/>
</dbReference>
<dbReference type="InterPro" id="IPR001626">
    <property type="entry name" value="ABC_TroCD"/>
</dbReference>
<feature type="transmembrane region" description="Helical" evidence="8">
    <location>
        <begin position="91"/>
        <end position="109"/>
    </location>
</feature>
<dbReference type="EMBL" id="BMEM01000002">
    <property type="protein sequence ID" value="GGF49358.1"/>
    <property type="molecule type" value="Genomic_DNA"/>
</dbReference>
<dbReference type="GO" id="GO:0043190">
    <property type="term" value="C:ATP-binding cassette (ABC) transporter complex"/>
    <property type="evidence" value="ECO:0007669"/>
    <property type="project" value="InterPro"/>
</dbReference>
<evidence type="ECO:0000313" key="10">
    <source>
        <dbReference type="Proteomes" id="UP000605670"/>
    </source>
</evidence>
<feature type="transmembrane region" description="Helical" evidence="8">
    <location>
        <begin position="245"/>
        <end position="266"/>
    </location>
</feature>
<reference evidence="9" key="2">
    <citation type="submission" date="2020-09" db="EMBL/GenBank/DDBJ databases">
        <authorList>
            <person name="Sun Q."/>
            <person name="Zhou Y."/>
        </authorList>
    </citation>
    <scope>NUCLEOTIDE SEQUENCE</scope>
    <source>
        <strain evidence="9">CGMCC 1.12160</strain>
    </source>
</reference>
<comment type="caution">
    <text evidence="9">The sequence shown here is derived from an EMBL/GenBank/DDBJ whole genome shotgun (WGS) entry which is preliminary data.</text>
</comment>
<feature type="transmembrane region" description="Helical" evidence="8">
    <location>
        <begin position="62"/>
        <end position="79"/>
    </location>
</feature>
<evidence type="ECO:0000256" key="3">
    <source>
        <dbReference type="ARBA" id="ARBA00022692"/>
    </source>
</evidence>
<organism evidence="9 10">
    <name type="scientific">Ornithinimicrobium tianjinense</name>
    <dbReference type="NCBI Taxonomy" id="1195761"/>
    <lineage>
        <taxon>Bacteria</taxon>
        <taxon>Bacillati</taxon>
        <taxon>Actinomycetota</taxon>
        <taxon>Actinomycetes</taxon>
        <taxon>Micrococcales</taxon>
        <taxon>Ornithinimicrobiaceae</taxon>
        <taxon>Ornithinimicrobium</taxon>
    </lineage>
</organism>
<dbReference type="SUPFAM" id="SSF81345">
    <property type="entry name" value="ABC transporter involved in vitamin B12 uptake, BtuC"/>
    <property type="match status" value="1"/>
</dbReference>
<dbReference type="AlphaFoldDB" id="A0A917F6T3"/>
<dbReference type="InterPro" id="IPR037294">
    <property type="entry name" value="ABC_BtuC-like"/>
</dbReference>
<protein>
    <submittedName>
        <fullName evidence="9">ABC transporter</fullName>
    </submittedName>
</protein>
<evidence type="ECO:0000256" key="7">
    <source>
        <dbReference type="SAM" id="MobiDB-lite"/>
    </source>
</evidence>
<gene>
    <name evidence="9" type="ORF">GCM10011366_16570</name>
</gene>
<feature type="transmembrane region" description="Helical" evidence="8">
    <location>
        <begin position="12"/>
        <end position="31"/>
    </location>
</feature>
<dbReference type="RefSeq" id="WP_188429756.1">
    <property type="nucleotide sequence ID" value="NZ_BAABKH010000001.1"/>
</dbReference>
<dbReference type="GO" id="GO:0055085">
    <property type="term" value="P:transmembrane transport"/>
    <property type="evidence" value="ECO:0007669"/>
    <property type="project" value="InterPro"/>
</dbReference>
<keyword evidence="4 8" id="KW-1133">Transmembrane helix</keyword>
<evidence type="ECO:0000256" key="2">
    <source>
        <dbReference type="ARBA" id="ARBA00008034"/>
    </source>
</evidence>
<evidence type="ECO:0000256" key="4">
    <source>
        <dbReference type="ARBA" id="ARBA00022989"/>
    </source>
</evidence>
<reference evidence="9" key="1">
    <citation type="journal article" date="2014" name="Int. J. Syst. Evol. Microbiol.">
        <title>Complete genome sequence of Corynebacterium casei LMG S-19264T (=DSM 44701T), isolated from a smear-ripened cheese.</title>
        <authorList>
            <consortium name="US DOE Joint Genome Institute (JGI-PGF)"/>
            <person name="Walter F."/>
            <person name="Albersmeier A."/>
            <person name="Kalinowski J."/>
            <person name="Ruckert C."/>
        </authorList>
    </citation>
    <scope>NUCLEOTIDE SEQUENCE</scope>
    <source>
        <strain evidence="9">CGMCC 1.12160</strain>
    </source>
</reference>
<keyword evidence="3 6" id="KW-0812">Transmembrane</keyword>
<evidence type="ECO:0000313" key="9">
    <source>
        <dbReference type="EMBL" id="GGF49358.1"/>
    </source>
</evidence>
<accession>A0A917F6T3</accession>
<feature type="transmembrane region" description="Helical" evidence="8">
    <location>
        <begin position="163"/>
        <end position="182"/>
    </location>
</feature>
<evidence type="ECO:0000256" key="8">
    <source>
        <dbReference type="SAM" id="Phobius"/>
    </source>
</evidence>
<dbReference type="Proteomes" id="UP000605670">
    <property type="component" value="Unassembled WGS sequence"/>
</dbReference>
<name>A0A917F6T3_9MICO</name>